<protein>
    <submittedName>
        <fullName evidence="3">Uncharacterized protein</fullName>
    </submittedName>
</protein>
<evidence type="ECO:0000256" key="2">
    <source>
        <dbReference type="SAM" id="Phobius"/>
    </source>
</evidence>
<keyword evidence="2" id="KW-1133">Transmembrane helix</keyword>
<dbReference type="Proteomes" id="UP000182227">
    <property type="component" value="Unassembled WGS sequence"/>
</dbReference>
<dbReference type="EMBL" id="CTEF01000002">
    <property type="protein sequence ID" value="CQD16536.1"/>
    <property type="molecule type" value="Genomic_DNA"/>
</dbReference>
<evidence type="ECO:0000256" key="1">
    <source>
        <dbReference type="SAM" id="MobiDB-lite"/>
    </source>
</evidence>
<feature type="region of interest" description="Disordered" evidence="1">
    <location>
        <begin position="70"/>
        <end position="91"/>
    </location>
</feature>
<evidence type="ECO:0000313" key="4">
    <source>
        <dbReference type="Proteomes" id="UP000182227"/>
    </source>
</evidence>
<proteinExistence type="predicted"/>
<name>A0A0U1DHT1_9MYCO</name>
<dbReference type="AlphaFoldDB" id="A0A0U1DHT1"/>
<evidence type="ECO:0000313" key="3">
    <source>
        <dbReference type="EMBL" id="CQD16536.1"/>
    </source>
</evidence>
<reference evidence="3 4" key="1">
    <citation type="submission" date="2015-03" db="EMBL/GenBank/DDBJ databases">
        <authorList>
            <person name="Murphy D."/>
        </authorList>
    </citation>
    <scope>NUCLEOTIDE SEQUENCE [LARGE SCALE GENOMIC DNA]</scope>
    <source>
        <strain evidence="3 4">D16</strain>
    </source>
</reference>
<gene>
    <name evidence="3" type="ORF">BN970_03523</name>
</gene>
<keyword evidence="2" id="KW-0812">Transmembrane</keyword>
<organism evidence="3 4">
    <name type="scientific">Mycolicibacterium conceptionense</name>
    <dbReference type="NCBI Taxonomy" id="451644"/>
    <lineage>
        <taxon>Bacteria</taxon>
        <taxon>Bacillati</taxon>
        <taxon>Actinomycetota</taxon>
        <taxon>Actinomycetes</taxon>
        <taxon>Mycobacteriales</taxon>
        <taxon>Mycobacteriaceae</taxon>
        <taxon>Mycolicibacterium</taxon>
    </lineage>
</organism>
<sequence length="91" mass="9743">MSIDGVLCRWAAVCRHRWRGGGRRRARYSGAAALVATLVAATSYLVAAAVYAPHTIVAYFSTVTAIYPATTSVSPGSKWDRSRPSSPTVSR</sequence>
<feature type="transmembrane region" description="Helical" evidence="2">
    <location>
        <begin position="28"/>
        <end position="50"/>
    </location>
</feature>
<keyword evidence="2" id="KW-0472">Membrane</keyword>
<accession>A0A0U1DHT1</accession>